<accession>M1VB79</accession>
<dbReference type="InterPro" id="IPR039745">
    <property type="entry name" value="Vps54"/>
</dbReference>
<comment type="subcellular location">
    <subcellularLocation>
        <location evidence="1">Golgi apparatus</location>
        <location evidence="1">trans-Golgi network</location>
    </subcellularLocation>
</comment>
<reference evidence="10 11" key="2">
    <citation type="journal article" date="2007" name="BMC Biol.">
        <title>A 100%-complete sequence reveals unusually simple genomic features in the hot-spring red alga Cyanidioschyzon merolae.</title>
        <authorList>
            <person name="Nozaki H."/>
            <person name="Takano H."/>
            <person name="Misumi O."/>
            <person name="Terasawa K."/>
            <person name="Matsuzaki M."/>
            <person name="Maruyama S."/>
            <person name="Nishida K."/>
            <person name="Yagisawa F."/>
            <person name="Yoshida Y."/>
            <person name="Fujiwara T."/>
            <person name="Takio S."/>
            <person name="Tamura K."/>
            <person name="Chung S.J."/>
            <person name="Nakamura S."/>
            <person name="Kuroiwa H."/>
            <person name="Tanaka K."/>
            <person name="Sato N."/>
            <person name="Kuroiwa T."/>
        </authorList>
    </citation>
    <scope>NUCLEOTIDE SEQUENCE [LARGE SCALE GENOMIC DNA]</scope>
    <source>
        <strain evidence="10 11">10D</strain>
    </source>
</reference>
<dbReference type="RefSeq" id="XP_005535798.1">
    <property type="nucleotide sequence ID" value="XM_005535741.1"/>
</dbReference>
<dbReference type="EMBL" id="AP006488">
    <property type="protein sequence ID" value="BAM79512.1"/>
    <property type="molecule type" value="Genomic_DNA"/>
</dbReference>
<name>M1VB79_CYAM1</name>
<evidence type="ECO:0000256" key="4">
    <source>
        <dbReference type="ARBA" id="ARBA00022927"/>
    </source>
</evidence>
<dbReference type="Gramene" id="CMF155CT">
    <property type="protein sequence ID" value="CMF155CT"/>
    <property type="gene ID" value="CMF155C"/>
</dbReference>
<evidence type="ECO:0000256" key="3">
    <source>
        <dbReference type="ARBA" id="ARBA00022448"/>
    </source>
</evidence>
<evidence type="ECO:0000256" key="6">
    <source>
        <dbReference type="ARBA" id="ARBA00023054"/>
    </source>
</evidence>
<feature type="region of interest" description="Disordered" evidence="8">
    <location>
        <begin position="1"/>
        <end position="30"/>
    </location>
</feature>
<dbReference type="STRING" id="280699.M1VB79"/>
<evidence type="ECO:0000259" key="9">
    <source>
        <dbReference type="Pfam" id="PF07928"/>
    </source>
</evidence>
<dbReference type="OrthoDB" id="6728797at2759"/>
<keyword evidence="6 7" id="KW-0175">Coiled coil</keyword>
<dbReference type="GeneID" id="16992983"/>
<dbReference type="Proteomes" id="UP000007014">
    <property type="component" value="Chromosome 6"/>
</dbReference>
<protein>
    <recommendedName>
        <fullName evidence="9">Vacuolar protein sorting-associated protein 54 C-terminal domain-containing protein</fullName>
    </recommendedName>
</protein>
<gene>
    <name evidence="10" type="ORF">CYME_CMF155C</name>
</gene>
<dbReference type="KEGG" id="cme:CYME_CMF155C"/>
<reference evidence="10 11" key="1">
    <citation type="journal article" date="2004" name="Nature">
        <title>Genome sequence of the ultrasmall unicellular red alga Cyanidioschyzon merolae 10D.</title>
        <authorList>
            <person name="Matsuzaki M."/>
            <person name="Misumi O."/>
            <person name="Shin-i T."/>
            <person name="Maruyama S."/>
            <person name="Takahara M."/>
            <person name="Miyagishima S."/>
            <person name="Mori T."/>
            <person name="Nishida K."/>
            <person name="Yagisawa F."/>
            <person name="Nishida K."/>
            <person name="Yoshida Y."/>
            <person name="Nishimura Y."/>
            <person name="Nakao S."/>
            <person name="Kobayashi T."/>
            <person name="Momoyama Y."/>
            <person name="Higashiyama T."/>
            <person name="Minoda A."/>
            <person name="Sano M."/>
            <person name="Nomoto H."/>
            <person name="Oishi K."/>
            <person name="Hayashi H."/>
            <person name="Ohta F."/>
            <person name="Nishizaka S."/>
            <person name="Haga S."/>
            <person name="Miura S."/>
            <person name="Morishita T."/>
            <person name="Kabeya Y."/>
            <person name="Terasawa K."/>
            <person name="Suzuki Y."/>
            <person name="Ishii Y."/>
            <person name="Asakawa S."/>
            <person name="Takano H."/>
            <person name="Ohta N."/>
            <person name="Kuroiwa H."/>
            <person name="Tanaka K."/>
            <person name="Shimizu N."/>
            <person name="Sugano S."/>
            <person name="Sato N."/>
            <person name="Nozaki H."/>
            <person name="Ogasawara N."/>
            <person name="Kohara Y."/>
            <person name="Kuroiwa T."/>
        </authorList>
    </citation>
    <scope>NUCLEOTIDE SEQUENCE [LARGE SCALE GENOMIC DNA]</scope>
    <source>
        <strain evidence="10 11">10D</strain>
    </source>
</reference>
<dbReference type="GO" id="GO:0006896">
    <property type="term" value="P:Golgi to vacuole transport"/>
    <property type="evidence" value="ECO:0007669"/>
    <property type="project" value="TreeGrafter"/>
</dbReference>
<sequence>MDKVAISRTNTASATPEAGKSHKPVHLPAGSLQETVETPDGRAASDPLERYFVNTEQLWTTLEQEFRQSDYEFGVSAAALLAQIPEAYRVSAKNFELTSTPEFQYLSRKLGASHDLVETEAELTRSLERYIRFSNRCFEMQVAAEDPSAPTLRRCTSLGAVAETESSLRDLVSELSSEWPRQLKTLSGALGALNLSRQRLERERQRLGSLIAVLEQLKSVRDISRAAELYEEHQDLLKAAYTYQRLDACAHEVFRKWDAVPHASDVRSAGPAERSASADRQFDIADVRLVEDFSRHHRALRRRLGTALEHQIVAQFQITLSFVWSAAAEPAPPIPTSTSMSTRTPERLTSEQTPGSSLALLCTLREEITPFVAALYQIGMASGALYRVTTGLLHELNNIVSAEQDAWACDSAQAFTTFLSKCRTFVPGAVAVIDTFFEVASQLESLEASGHVPHRSHVERADVLSAFRDGFGARFRDAVDSVVQACRPADFEQVRFLLKIHVETRDFLKFLDRILEVRNDRPAASSSVVLVDLRDRIRNTMQAAFEKKLESMQVSLNAERWVPATSTAALQSLLDRLVRDTSAPLYAESMTMEDGKVREHSEGQPATVVLMGERFVLVDASQDLFELLDACALCFRDALHCEEVALAHALSMRVLEALRTFNQRSLQLVLGAGAMKTAHLKAITAKHLAVCARTVDLLLRLLHPQESDRYQGLQRWFCPTLRQADVGMDPDAKPALERNSPRAEDAARQHAIELSDATAGKLHVVPGVPQEPSSSPQTEGGAATVHAVPELATPREPSAQSVVRDADLERAFERTIADLQVHRAQLLNKIVIIMQTRLRNRIAELRRLPLEQYAVVSETGCAAPSTWASALIRDITTLERILSSVLPTVALRSLFEQIIAAYSQNLRAEFVRLTEEYLGGNRGPSTNVEAGAVPPLGTMLNQVAADATALAEAVRNLVSSLNANISESYVADFDAIAHTYHNLAEKHASASSPVDPAEAPCAATTGGSACENEVTPSTDPIEGDAR</sequence>
<proteinExistence type="inferred from homology"/>
<feature type="compositionally biased region" description="Basic and acidic residues" evidence="8">
    <location>
        <begin position="730"/>
        <end position="748"/>
    </location>
</feature>
<evidence type="ECO:0000256" key="5">
    <source>
        <dbReference type="ARBA" id="ARBA00023034"/>
    </source>
</evidence>
<dbReference type="GO" id="GO:0042147">
    <property type="term" value="P:retrograde transport, endosome to Golgi"/>
    <property type="evidence" value="ECO:0007669"/>
    <property type="project" value="InterPro"/>
</dbReference>
<evidence type="ECO:0000313" key="10">
    <source>
        <dbReference type="EMBL" id="BAM79512.1"/>
    </source>
</evidence>
<evidence type="ECO:0000256" key="2">
    <source>
        <dbReference type="ARBA" id="ARBA00009150"/>
    </source>
</evidence>
<keyword evidence="11" id="KW-1185">Reference proteome</keyword>
<feature type="region of interest" description="Disordered" evidence="8">
    <location>
        <begin position="988"/>
        <end position="1026"/>
    </location>
</feature>
<dbReference type="eggNOG" id="KOG2115">
    <property type="taxonomic scope" value="Eukaryota"/>
</dbReference>
<dbReference type="PANTHER" id="PTHR12965:SF0">
    <property type="entry name" value="VACUOLAR PROTEIN SORTING-ASSOCIATED PROTEIN 54"/>
    <property type="match status" value="1"/>
</dbReference>
<dbReference type="GO" id="GO:0000938">
    <property type="term" value="C:GARP complex"/>
    <property type="evidence" value="ECO:0007669"/>
    <property type="project" value="InterPro"/>
</dbReference>
<dbReference type="PANTHER" id="PTHR12965">
    <property type="entry name" value="VACUOLAR PROTEIN SORTING 54"/>
    <property type="match status" value="1"/>
</dbReference>
<evidence type="ECO:0000256" key="8">
    <source>
        <dbReference type="SAM" id="MobiDB-lite"/>
    </source>
</evidence>
<organism evidence="10 11">
    <name type="scientific">Cyanidioschyzon merolae (strain NIES-3377 / 10D)</name>
    <name type="common">Unicellular red alga</name>
    <dbReference type="NCBI Taxonomy" id="280699"/>
    <lineage>
        <taxon>Eukaryota</taxon>
        <taxon>Rhodophyta</taxon>
        <taxon>Bangiophyceae</taxon>
        <taxon>Cyanidiales</taxon>
        <taxon>Cyanidiaceae</taxon>
        <taxon>Cyanidioschyzon</taxon>
    </lineage>
</organism>
<dbReference type="AlphaFoldDB" id="M1VB79"/>
<feature type="region of interest" description="Disordered" evidence="8">
    <location>
        <begin position="333"/>
        <end position="353"/>
    </location>
</feature>
<dbReference type="HOGENOM" id="CLU_295173_0_0_1"/>
<feature type="domain" description="Vacuolar protein sorting-associated protein 54 C-terminal" evidence="9">
    <location>
        <begin position="645"/>
        <end position="702"/>
    </location>
</feature>
<keyword evidence="4" id="KW-0653">Protein transport</keyword>
<dbReference type="Pfam" id="PF07928">
    <property type="entry name" value="Vps54"/>
    <property type="match status" value="1"/>
</dbReference>
<dbReference type="GO" id="GO:0015031">
    <property type="term" value="P:protein transport"/>
    <property type="evidence" value="ECO:0007669"/>
    <property type="project" value="UniProtKB-KW"/>
</dbReference>
<feature type="coiled-coil region" evidence="7">
    <location>
        <begin position="183"/>
        <end position="217"/>
    </location>
</feature>
<dbReference type="InterPro" id="IPR012501">
    <property type="entry name" value="Vps54_C"/>
</dbReference>
<evidence type="ECO:0000256" key="7">
    <source>
        <dbReference type="SAM" id="Coils"/>
    </source>
</evidence>
<feature type="region of interest" description="Disordered" evidence="8">
    <location>
        <begin position="728"/>
        <end position="748"/>
    </location>
</feature>
<evidence type="ECO:0000313" key="11">
    <source>
        <dbReference type="Proteomes" id="UP000007014"/>
    </source>
</evidence>
<comment type="similarity">
    <text evidence="2">Belongs to the VPS54 family.</text>
</comment>
<keyword evidence="5" id="KW-0333">Golgi apparatus</keyword>
<dbReference type="GO" id="GO:0005829">
    <property type="term" value="C:cytosol"/>
    <property type="evidence" value="ECO:0007669"/>
    <property type="project" value="GOC"/>
</dbReference>
<evidence type="ECO:0000256" key="1">
    <source>
        <dbReference type="ARBA" id="ARBA00004601"/>
    </source>
</evidence>
<keyword evidence="3" id="KW-0813">Transport</keyword>
<dbReference type="GO" id="GO:0019905">
    <property type="term" value="F:syntaxin binding"/>
    <property type="evidence" value="ECO:0007669"/>
    <property type="project" value="TreeGrafter"/>
</dbReference>